<feature type="signal peptide" evidence="3">
    <location>
        <begin position="1"/>
        <end position="22"/>
    </location>
</feature>
<keyword evidence="5" id="KW-1185">Reference proteome</keyword>
<feature type="region of interest" description="Disordered" evidence="1">
    <location>
        <begin position="412"/>
        <end position="443"/>
    </location>
</feature>
<sequence length="477" mass="50666">MKAFLRMIAAGVLAASGLPAWAAAETPAQYAYHQQLHVSGREAVVQYRLPRNVYLHARSAELHDLRVFDANGALLPFALRAPLDAAQASRSGVPVRVFPVFTQPDGEGIDAGVEIRRAPDGTVISVAARTLGTQPAAPVLSALVLDMGAGGAARTFDTLQFTLPPGTSRYDAELGLEISDDLKDWQGVAESHVSWMVSGDGQVLASDRIGFAPRAFRYARIRWLAGKPLQFAAVRAEAVRYSEVAAPVESLLVQPVAGKMGADLMYPSPPAIPVERVGLRFAEHNISLPAELGSYREVPSLRGGRRTTWRFEPVLRATFYRFGQGGRERASGEVAIAPLHSDHWVLRPLIASGSRPALHLAWSPATLVFLASGRAPYTLAYGRGDVRPASWGLAQVAPGLSAAELGNLERATGGPERAAAPPAARAPGQAPQQAPQPGAAAQAAGSATTRKGILWATLALGLGVLGAMAWQLYRQMK</sequence>
<organism evidence="4 5">
    <name type="scientific">Pseudoduganella dura</name>
    <dbReference type="NCBI Taxonomy" id="321982"/>
    <lineage>
        <taxon>Bacteria</taxon>
        <taxon>Pseudomonadati</taxon>
        <taxon>Pseudomonadota</taxon>
        <taxon>Betaproteobacteria</taxon>
        <taxon>Burkholderiales</taxon>
        <taxon>Oxalobacteraceae</taxon>
        <taxon>Telluria group</taxon>
        <taxon>Pseudoduganella</taxon>
    </lineage>
</organism>
<keyword evidence="2" id="KW-1133">Transmembrane helix</keyword>
<keyword evidence="2" id="KW-0472">Membrane</keyword>
<feature type="chain" id="PRO_5026178214" evidence="3">
    <location>
        <begin position="23"/>
        <end position="477"/>
    </location>
</feature>
<dbReference type="Proteomes" id="UP000431684">
    <property type="component" value="Unassembled WGS sequence"/>
</dbReference>
<dbReference type="InterPro" id="IPR025060">
    <property type="entry name" value="DUF3999"/>
</dbReference>
<name>A0A6I3X6W6_9BURK</name>
<dbReference type="Pfam" id="PF13163">
    <property type="entry name" value="DUF3999"/>
    <property type="match status" value="1"/>
</dbReference>
<comment type="caution">
    <text evidence="4">The sequence shown here is derived from an EMBL/GenBank/DDBJ whole genome shotgun (WGS) entry which is preliminary data.</text>
</comment>
<keyword evidence="3" id="KW-0732">Signal</keyword>
<feature type="transmembrane region" description="Helical" evidence="2">
    <location>
        <begin position="452"/>
        <end position="473"/>
    </location>
</feature>
<keyword evidence="2" id="KW-0812">Transmembrane</keyword>
<evidence type="ECO:0000256" key="1">
    <source>
        <dbReference type="SAM" id="MobiDB-lite"/>
    </source>
</evidence>
<evidence type="ECO:0000313" key="5">
    <source>
        <dbReference type="Proteomes" id="UP000431684"/>
    </source>
</evidence>
<dbReference type="OrthoDB" id="5405606at2"/>
<evidence type="ECO:0000256" key="3">
    <source>
        <dbReference type="SAM" id="SignalP"/>
    </source>
</evidence>
<dbReference type="AlphaFoldDB" id="A0A6I3X6W6"/>
<dbReference type="EMBL" id="WNWM01000002">
    <property type="protein sequence ID" value="MUI12017.1"/>
    <property type="molecule type" value="Genomic_DNA"/>
</dbReference>
<reference evidence="4 5" key="1">
    <citation type="submission" date="2019-11" db="EMBL/GenBank/DDBJ databases">
        <title>Draft Genome Sequences of Six Type Strains of the Genus Massilia.</title>
        <authorList>
            <person name="Miess H."/>
            <person name="Frediansyah A."/>
            <person name="Goeker M."/>
            <person name="Gross H."/>
        </authorList>
    </citation>
    <scope>NUCLEOTIDE SEQUENCE [LARGE SCALE GENOMIC DNA]</scope>
    <source>
        <strain evidence="4 5">DSM 17513</strain>
    </source>
</reference>
<evidence type="ECO:0000256" key="2">
    <source>
        <dbReference type="SAM" id="Phobius"/>
    </source>
</evidence>
<proteinExistence type="predicted"/>
<evidence type="ECO:0000313" key="4">
    <source>
        <dbReference type="EMBL" id="MUI12017.1"/>
    </source>
</evidence>
<accession>A0A6I3X6W6</accession>
<gene>
    <name evidence="4" type="ORF">GJV26_05930</name>
</gene>
<protein>
    <submittedName>
        <fullName evidence="4">DUF3999 family protein</fullName>
    </submittedName>
</protein>
<dbReference type="RefSeq" id="WP_155708021.1">
    <property type="nucleotide sequence ID" value="NZ_BMWU01000005.1"/>
</dbReference>